<dbReference type="Proteomes" id="UP000308133">
    <property type="component" value="Unassembled WGS sequence"/>
</dbReference>
<feature type="transmembrane region" description="Helical" evidence="8">
    <location>
        <begin position="407"/>
        <end position="433"/>
    </location>
</feature>
<feature type="transmembrane region" description="Helical" evidence="8">
    <location>
        <begin position="235"/>
        <end position="256"/>
    </location>
</feature>
<comment type="caution">
    <text evidence="10">The sequence shown here is derived from an EMBL/GenBank/DDBJ whole genome shotgun (WGS) entry which is preliminary data.</text>
</comment>
<dbReference type="GO" id="GO:0046943">
    <property type="term" value="F:carboxylic acid transmembrane transporter activity"/>
    <property type="evidence" value="ECO:0007669"/>
    <property type="project" value="UniProtKB-ARBA"/>
</dbReference>
<feature type="region of interest" description="Disordered" evidence="7">
    <location>
        <begin position="1"/>
        <end position="74"/>
    </location>
</feature>
<dbReference type="PROSITE" id="PS50850">
    <property type="entry name" value="MFS"/>
    <property type="match status" value="1"/>
</dbReference>
<feature type="transmembrane region" description="Helical" evidence="8">
    <location>
        <begin position="149"/>
        <end position="168"/>
    </location>
</feature>
<reference evidence="10 11" key="1">
    <citation type="submission" date="2018-02" db="EMBL/GenBank/DDBJ databases">
        <title>Draft genome sequences of Elsinoe sp., causing black scab on jojoba.</title>
        <authorList>
            <person name="Stodart B."/>
            <person name="Jeffress S."/>
            <person name="Ash G."/>
            <person name="Arun Chinnappa K."/>
        </authorList>
    </citation>
    <scope>NUCLEOTIDE SEQUENCE [LARGE SCALE GENOMIC DNA]</scope>
    <source>
        <strain evidence="10 11">Hillstone_2</strain>
    </source>
</reference>
<feature type="domain" description="Major facilitator superfamily (MFS) profile" evidence="9">
    <location>
        <begin position="84"/>
        <end position="536"/>
    </location>
</feature>
<feature type="compositionally biased region" description="Polar residues" evidence="7">
    <location>
        <begin position="1"/>
        <end position="12"/>
    </location>
</feature>
<protein>
    <submittedName>
        <fullName evidence="10">MFS transporter-like protein 122</fullName>
    </submittedName>
</protein>
<evidence type="ECO:0000313" key="10">
    <source>
        <dbReference type="EMBL" id="TKX21031.1"/>
    </source>
</evidence>
<evidence type="ECO:0000256" key="7">
    <source>
        <dbReference type="SAM" id="MobiDB-lite"/>
    </source>
</evidence>
<feature type="transmembrane region" description="Helical" evidence="8">
    <location>
        <begin position="549"/>
        <end position="568"/>
    </location>
</feature>
<evidence type="ECO:0000256" key="1">
    <source>
        <dbReference type="ARBA" id="ARBA00004127"/>
    </source>
</evidence>
<dbReference type="InterPro" id="IPR036259">
    <property type="entry name" value="MFS_trans_sf"/>
</dbReference>
<accession>A0A4U7AW90</accession>
<dbReference type="GO" id="GO:0000329">
    <property type="term" value="C:fungal-type vacuole membrane"/>
    <property type="evidence" value="ECO:0007669"/>
    <property type="project" value="TreeGrafter"/>
</dbReference>
<dbReference type="PANTHER" id="PTHR23501">
    <property type="entry name" value="MAJOR FACILITATOR SUPERFAMILY"/>
    <property type="match status" value="1"/>
</dbReference>
<evidence type="ECO:0000313" key="11">
    <source>
        <dbReference type="Proteomes" id="UP000308133"/>
    </source>
</evidence>
<evidence type="ECO:0000256" key="3">
    <source>
        <dbReference type="ARBA" id="ARBA00022448"/>
    </source>
</evidence>
<dbReference type="GO" id="GO:0012505">
    <property type="term" value="C:endomembrane system"/>
    <property type="evidence" value="ECO:0007669"/>
    <property type="project" value="UniProtKB-SubCell"/>
</dbReference>
<gene>
    <name evidence="10" type="ORF">C1H76_6571</name>
</gene>
<sequence length="575" mass="61418">MAPNDQATSETSPLIPKAQPEISPTEASERIAPNAPRLSEHANGHTNGQASYGTTDDPESQSQDAKPPTPIEGNPEVRARLPWILPAIAIGVFLSAADQTIIVSSYGKIGSDLHALSSTSWIATAYFLTLTSFQPLYGKLSDIFGRKPCLLFAYLIFGLGCLFCGLARNIGELIAARAFAGIGGGGMTTVVSILLSDTVTLRERGTWQGYINIIYAAGAASGAPLGGIMADAIGWRWAFLGQSPLCLIAFVAVAAVLKEPVKESSHWKEKLRRIDFLGALILICAVFTLLLALDRGSNVSWRDTITLASLGASIPLFAIFILVEMKVATEPFAPGHIIFHRSLFACYACNFFSFSGWLAAIFYIPLYFQAVDGLSATQAGVRLMPSMAFGVSGSLFAGVYMQKTGRYYWLTVLCYFFLTVGMGVILLTSGAVVSSTVGIIIGMCICAFSNGIGVTSTLIGLIANATREDQAIATACSYLFRSLGSVFGVSMSATVANQTLRKYLEEELSNGEAAREIASKVRESLAFVKTLEPETRAIVEECYAKSTRGAFGLQIGLVAGAAIAAWFIREKALSR</sequence>
<feature type="transmembrane region" description="Helical" evidence="8">
    <location>
        <begin position="276"/>
        <end position="293"/>
    </location>
</feature>
<dbReference type="CDD" id="cd17502">
    <property type="entry name" value="MFS_Azr1_MDR_like"/>
    <property type="match status" value="1"/>
</dbReference>
<dbReference type="InterPro" id="IPR011701">
    <property type="entry name" value="MFS"/>
</dbReference>
<comment type="similarity">
    <text evidence="2">Belongs to the major facilitator superfamily.</text>
</comment>
<evidence type="ECO:0000256" key="4">
    <source>
        <dbReference type="ARBA" id="ARBA00022692"/>
    </source>
</evidence>
<keyword evidence="4 8" id="KW-0812">Transmembrane</keyword>
<dbReference type="AlphaFoldDB" id="A0A4U7AW90"/>
<feature type="transmembrane region" description="Helical" evidence="8">
    <location>
        <begin position="207"/>
        <end position="229"/>
    </location>
</feature>
<keyword evidence="5 8" id="KW-1133">Transmembrane helix</keyword>
<dbReference type="GO" id="GO:0015174">
    <property type="term" value="F:basic amino acid transmembrane transporter activity"/>
    <property type="evidence" value="ECO:0007669"/>
    <property type="project" value="TreeGrafter"/>
</dbReference>
<evidence type="ECO:0000256" key="5">
    <source>
        <dbReference type="ARBA" id="ARBA00022989"/>
    </source>
</evidence>
<evidence type="ECO:0000256" key="8">
    <source>
        <dbReference type="SAM" id="Phobius"/>
    </source>
</evidence>
<dbReference type="Gene3D" id="1.20.1720.10">
    <property type="entry name" value="Multidrug resistance protein D"/>
    <property type="match status" value="1"/>
</dbReference>
<dbReference type="Gene3D" id="1.20.1250.20">
    <property type="entry name" value="MFS general substrate transporter like domains"/>
    <property type="match status" value="1"/>
</dbReference>
<feature type="transmembrane region" description="Helical" evidence="8">
    <location>
        <begin position="118"/>
        <end position="137"/>
    </location>
</feature>
<evidence type="ECO:0000256" key="6">
    <source>
        <dbReference type="ARBA" id="ARBA00023136"/>
    </source>
</evidence>
<comment type="subcellular location">
    <subcellularLocation>
        <location evidence="1">Endomembrane system</location>
        <topology evidence="1">Multi-pass membrane protein</topology>
    </subcellularLocation>
</comment>
<feature type="transmembrane region" description="Helical" evidence="8">
    <location>
        <begin position="174"/>
        <end position="195"/>
    </location>
</feature>
<proteinExistence type="inferred from homology"/>
<feature type="transmembrane region" description="Helical" evidence="8">
    <location>
        <begin position="305"/>
        <end position="323"/>
    </location>
</feature>
<dbReference type="PANTHER" id="PTHR23501:SF84">
    <property type="entry name" value="VACUOLAR MEMBRANE AMINO ACID UPTAKE TRANSPORTER FNX2"/>
    <property type="match status" value="1"/>
</dbReference>
<feature type="compositionally biased region" description="Polar residues" evidence="7">
    <location>
        <begin position="44"/>
        <end position="64"/>
    </location>
</feature>
<evidence type="ECO:0000256" key="2">
    <source>
        <dbReference type="ARBA" id="ARBA00008335"/>
    </source>
</evidence>
<name>A0A4U7AW90_9PEZI</name>
<keyword evidence="3" id="KW-0813">Transport</keyword>
<dbReference type="FunFam" id="1.20.1720.10:FF:000013">
    <property type="entry name" value="Related to multidrug resistance proteins"/>
    <property type="match status" value="1"/>
</dbReference>
<organism evidence="10 11">
    <name type="scientific">Elsinoe australis</name>
    <dbReference type="NCBI Taxonomy" id="40998"/>
    <lineage>
        <taxon>Eukaryota</taxon>
        <taxon>Fungi</taxon>
        <taxon>Dikarya</taxon>
        <taxon>Ascomycota</taxon>
        <taxon>Pezizomycotina</taxon>
        <taxon>Dothideomycetes</taxon>
        <taxon>Dothideomycetidae</taxon>
        <taxon>Myriangiales</taxon>
        <taxon>Elsinoaceae</taxon>
        <taxon>Elsinoe</taxon>
    </lineage>
</organism>
<dbReference type="EMBL" id="PTQR01000082">
    <property type="protein sequence ID" value="TKX21031.1"/>
    <property type="molecule type" value="Genomic_DNA"/>
</dbReference>
<dbReference type="InterPro" id="IPR020846">
    <property type="entry name" value="MFS_dom"/>
</dbReference>
<feature type="transmembrane region" description="Helical" evidence="8">
    <location>
        <begin position="380"/>
        <end position="400"/>
    </location>
</feature>
<feature type="transmembrane region" description="Helical" evidence="8">
    <location>
        <begin position="344"/>
        <end position="368"/>
    </location>
</feature>
<evidence type="ECO:0000259" key="9">
    <source>
        <dbReference type="PROSITE" id="PS50850"/>
    </source>
</evidence>
<feature type="transmembrane region" description="Helical" evidence="8">
    <location>
        <begin position="439"/>
        <end position="463"/>
    </location>
</feature>
<feature type="transmembrane region" description="Helical" evidence="8">
    <location>
        <begin position="83"/>
        <end position="106"/>
    </location>
</feature>
<keyword evidence="6 8" id="KW-0472">Membrane</keyword>
<dbReference type="Pfam" id="PF07690">
    <property type="entry name" value="MFS_1"/>
    <property type="match status" value="1"/>
</dbReference>
<dbReference type="SUPFAM" id="SSF103473">
    <property type="entry name" value="MFS general substrate transporter"/>
    <property type="match status" value="1"/>
</dbReference>